<accession>J4HST6</accession>
<evidence type="ECO:0000256" key="1">
    <source>
        <dbReference type="SAM" id="Phobius"/>
    </source>
</evidence>
<gene>
    <name evidence="2" type="ORF">FIBRA_01131</name>
</gene>
<feature type="transmembrane region" description="Helical" evidence="1">
    <location>
        <begin position="15"/>
        <end position="35"/>
    </location>
</feature>
<name>J4HST6_9APHY</name>
<keyword evidence="3" id="KW-1185">Reference proteome</keyword>
<dbReference type="GeneID" id="24094028"/>
<dbReference type="RefSeq" id="XP_012178400.1">
    <property type="nucleotide sequence ID" value="XM_012323010.1"/>
</dbReference>
<feature type="transmembrane region" description="Helical" evidence="1">
    <location>
        <begin position="79"/>
        <end position="98"/>
    </location>
</feature>
<dbReference type="GO" id="GO:0005794">
    <property type="term" value="C:Golgi apparatus"/>
    <property type="evidence" value="ECO:0007669"/>
    <property type="project" value="TreeGrafter"/>
</dbReference>
<protein>
    <submittedName>
        <fullName evidence="2">Uncharacterized protein</fullName>
    </submittedName>
</protein>
<reference evidence="2 3" key="1">
    <citation type="journal article" date="2012" name="Appl. Environ. Microbiol.">
        <title>Short-read sequencing for genomic analysis of the brown rot fungus Fibroporia radiculosa.</title>
        <authorList>
            <person name="Tang J.D."/>
            <person name="Perkins A.D."/>
            <person name="Sonstegard T.S."/>
            <person name="Schroeder S.G."/>
            <person name="Burgess S.C."/>
            <person name="Diehl S.V."/>
        </authorList>
    </citation>
    <scope>NUCLEOTIDE SEQUENCE [LARGE SCALE GENOMIC DNA]</scope>
    <source>
        <strain evidence="2 3">TFFH 294</strain>
    </source>
</reference>
<feature type="transmembrane region" description="Helical" evidence="1">
    <location>
        <begin position="184"/>
        <end position="209"/>
    </location>
</feature>
<keyword evidence="1" id="KW-0472">Membrane</keyword>
<dbReference type="Proteomes" id="UP000006352">
    <property type="component" value="Unassembled WGS sequence"/>
</dbReference>
<dbReference type="InParanoid" id="J4HST6"/>
<proteinExistence type="predicted"/>
<dbReference type="AlphaFoldDB" id="J4HST6"/>
<dbReference type="PANTHER" id="PTHR34391">
    <property type="entry name" value="UPF0658 GOLGI APPARATUS MEMBRANE PROTEIN C1952.10C-RELATED"/>
    <property type="match status" value="1"/>
</dbReference>
<keyword evidence="1" id="KW-1133">Transmembrane helix</keyword>
<sequence length="401" mass="44813">MAANEPLLSTRAQRAFIGTVVLQAVVVLVMVAISFKFVEEHVDYTLNRYKTLPCYLALFVLAEIFELLMALDALRLRNVIQLIGLLCFQGGMIVMAALQVHETRTALVIYPSEDGSQNYVNGGGPGTLWRKIEPFLIVSPIMIAVSWAALIFFFRELYREFGWAIFHVVGANPAMKTMYQFYQIMVCLLKFDFFAFIGVSIQLLIVVLQDNTAEFGLTVAAIPVVLILLLIAGVAVQREIKWSAHVGLASSHVGGANVFQYVFQSYGRPCISLNSGVIVYKLVRFYEPSSSEQYLSTRATLTVFTIIASLLMFATFGVGVRCFHDFDKGLQNSKMHGQYYKPVATQLRENLFGFGNAILFLQGVTWNHKYLSSFLNHPGETADRKSSYNAGTALQQRISIE</sequence>
<dbReference type="HOGENOM" id="CLU_029564_0_0_1"/>
<feature type="transmembrane region" description="Helical" evidence="1">
    <location>
        <begin position="215"/>
        <end position="236"/>
    </location>
</feature>
<evidence type="ECO:0000313" key="3">
    <source>
        <dbReference type="Proteomes" id="UP000006352"/>
    </source>
</evidence>
<dbReference type="PANTHER" id="PTHR34391:SF1">
    <property type="entry name" value="UPF0658 GOLGI APPARATUS MEMBRANE PROTEIN C1952.10C-RELATED"/>
    <property type="match status" value="1"/>
</dbReference>
<organism evidence="2 3">
    <name type="scientific">Fibroporia radiculosa</name>
    <dbReference type="NCBI Taxonomy" id="599839"/>
    <lineage>
        <taxon>Eukaryota</taxon>
        <taxon>Fungi</taxon>
        <taxon>Dikarya</taxon>
        <taxon>Basidiomycota</taxon>
        <taxon>Agaricomycotina</taxon>
        <taxon>Agaricomycetes</taxon>
        <taxon>Polyporales</taxon>
        <taxon>Fibroporiaceae</taxon>
        <taxon>Fibroporia</taxon>
    </lineage>
</organism>
<keyword evidence="1" id="KW-0812">Transmembrane</keyword>
<evidence type="ECO:0000313" key="2">
    <source>
        <dbReference type="EMBL" id="CCL99117.1"/>
    </source>
</evidence>
<dbReference type="EMBL" id="HE796917">
    <property type="protein sequence ID" value="CCL99117.1"/>
    <property type="molecule type" value="Genomic_DNA"/>
</dbReference>
<dbReference type="InterPro" id="IPR040410">
    <property type="entry name" value="UPF0658_Golgi"/>
</dbReference>
<feature type="transmembrane region" description="Helical" evidence="1">
    <location>
        <begin position="299"/>
        <end position="320"/>
    </location>
</feature>
<dbReference type="OrthoDB" id="2448307at2759"/>
<feature type="transmembrane region" description="Helical" evidence="1">
    <location>
        <begin position="55"/>
        <end position="74"/>
    </location>
</feature>
<feature type="transmembrane region" description="Helical" evidence="1">
    <location>
        <begin position="135"/>
        <end position="154"/>
    </location>
</feature>